<evidence type="ECO:0000313" key="1">
    <source>
        <dbReference type="EMBL" id="KAJ5472124.1"/>
    </source>
</evidence>
<evidence type="ECO:0000313" key="2">
    <source>
        <dbReference type="Proteomes" id="UP001148312"/>
    </source>
</evidence>
<accession>A0A9W9WR90</accession>
<gene>
    <name evidence="1" type="ORF">N7539_008693</name>
</gene>
<dbReference type="RefSeq" id="XP_056786670.1">
    <property type="nucleotide sequence ID" value="XM_056938288.1"/>
</dbReference>
<dbReference type="Proteomes" id="UP001148312">
    <property type="component" value="Unassembled WGS sequence"/>
</dbReference>
<dbReference type="GeneID" id="81628538"/>
<keyword evidence="2" id="KW-1185">Reference proteome</keyword>
<proteinExistence type="predicted"/>
<protein>
    <submittedName>
        <fullName evidence="1">Uncharacterized protein</fullName>
    </submittedName>
</protein>
<name>A0A9W9WR90_9EURO</name>
<dbReference type="EMBL" id="JAPWDQ010000013">
    <property type="protein sequence ID" value="KAJ5472124.1"/>
    <property type="molecule type" value="Genomic_DNA"/>
</dbReference>
<comment type="caution">
    <text evidence="1">The sequence shown here is derived from an EMBL/GenBank/DDBJ whole genome shotgun (WGS) entry which is preliminary data.</text>
</comment>
<reference evidence="1" key="1">
    <citation type="submission" date="2022-12" db="EMBL/GenBank/DDBJ databases">
        <authorList>
            <person name="Petersen C."/>
        </authorList>
    </citation>
    <scope>NUCLEOTIDE SEQUENCE</scope>
    <source>
        <strain evidence="1">IBT 30728</strain>
    </source>
</reference>
<sequence>MRFQFGSSELSFPTAHDCPTLPALTMESSSVTALYGLLKKQLLKKQKSYERLIALLVSALSLKIGVDGLTLSAARRELIGLLLLPSFAFLYQFSTFSNAIPSSSVHLRHLAGQVTAVEPNTFDSLIESHSSTFKAGCKNYERNHGRKPPAHFDN</sequence>
<organism evidence="1 2">
    <name type="scientific">Penicillium diatomitis</name>
    <dbReference type="NCBI Taxonomy" id="2819901"/>
    <lineage>
        <taxon>Eukaryota</taxon>
        <taxon>Fungi</taxon>
        <taxon>Dikarya</taxon>
        <taxon>Ascomycota</taxon>
        <taxon>Pezizomycotina</taxon>
        <taxon>Eurotiomycetes</taxon>
        <taxon>Eurotiomycetidae</taxon>
        <taxon>Eurotiales</taxon>
        <taxon>Aspergillaceae</taxon>
        <taxon>Penicillium</taxon>
    </lineage>
</organism>
<reference evidence="1" key="2">
    <citation type="journal article" date="2023" name="IMA Fungus">
        <title>Comparative genomic study of the Penicillium genus elucidates a diverse pangenome and 15 lateral gene transfer events.</title>
        <authorList>
            <person name="Petersen C."/>
            <person name="Sorensen T."/>
            <person name="Nielsen M.R."/>
            <person name="Sondergaard T.E."/>
            <person name="Sorensen J.L."/>
            <person name="Fitzpatrick D.A."/>
            <person name="Frisvad J.C."/>
            <person name="Nielsen K.L."/>
        </authorList>
    </citation>
    <scope>NUCLEOTIDE SEQUENCE</scope>
    <source>
        <strain evidence="1">IBT 30728</strain>
    </source>
</reference>
<dbReference type="AlphaFoldDB" id="A0A9W9WR90"/>